<proteinExistence type="predicted"/>
<dbReference type="AlphaFoldDB" id="A0ABD3P0Q4"/>
<dbReference type="Proteomes" id="UP001530315">
    <property type="component" value="Unassembled WGS sequence"/>
</dbReference>
<sequence length="377" mass="40163">MPGRGGESAAPPPPPDGGRRSTPSVIWLPPPSSSSDEVPLFGRLAESKLYDRMGGTILRPLRTGFGPEHDDVDVVVRRAVRDVASNALDQALGGGGGGLDRDDGRDLPPLFVRTDASRVRLPGSYDVRPVFTYPPIPSIEGGRITPPERYRRISAGMSYPEDIAAFVPEPVAAVFGAEYYGLLPPSIEVDARGGGKMMSSSVLVVDVGGATTCISLVRDDDEEGVNKTRTEVNVPYLTMDVATRRPRHMRSDISRNVVDAALEAWVGRTLVPRLRRLDGERSVLSDSLPPPVDLSALYASAIARSLEVTSVTPASLRSVLLVGGGARMPLVRESMARCVGYLAGEACAVNRLIMPGGEMGDELAVLGAAVWGSRRGR</sequence>
<organism evidence="2 3">
    <name type="scientific">Stephanodiscus triporus</name>
    <dbReference type="NCBI Taxonomy" id="2934178"/>
    <lineage>
        <taxon>Eukaryota</taxon>
        <taxon>Sar</taxon>
        <taxon>Stramenopiles</taxon>
        <taxon>Ochrophyta</taxon>
        <taxon>Bacillariophyta</taxon>
        <taxon>Coscinodiscophyceae</taxon>
        <taxon>Thalassiosirophycidae</taxon>
        <taxon>Stephanodiscales</taxon>
        <taxon>Stephanodiscaceae</taxon>
        <taxon>Stephanodiscus</taxon>
    </lineage>
</organism>
<evidence type="ECO:0000313" key="3">
    <source>
        <dbReference type="Proteomes" id="UP001530315"/>
    </source>
</evidence>
<evidence type="ECO:0000313" key="2">
    <source>
        <dbReference type="EMBL" id="KAL3781376.1"/>
    </source>
</evidence>
<gene>
    <name evidence="2" type="ORF">ACHAW5_003932</name>
</gene>
<protein>
    <submittedName>
        <fullName evidence="2">Uncharacterized protein</fullName>
    </submittedName>
</protein>
<dbReference type="SUPFAM" id="SSF53067">
    <property type="entry name" value="Actin-like ATPase domain"/>
    <property type="match status" value="1"/>
</dbReference>
<keyword evidence="3" id="KW-1185">Reference proteome</keyword>
<reference evidence="2 3" key="1">
    <citation type="submission" date="2024-10" db="EMBL/GenBank/DDBJ databases">
        <title>Updated reference genomes for cyclostephanoid diatoms.</title>
        <authorList>
            <person name="Roberts W.R."/>
            <person name="Alverson A.J."/>
        </authorList>
    </citation>
    <scope>NUCLEOTIDE SEQUENCE [LARGE SCALE GENOMIC DNA]</scope>
    <source>
        <strain evidence="2 3">AJA276-08</strain>
    </source>
</reference>
<accession>A0ABD3P0Q4</accession>
<dbReference type="EMBL" id="JALLAZ020001069">
    <property type="protein sequence ID" value="KAL3781376.1"/>
    <property type="molecule type" value="Genomic_DNA"/>
</dbReference>
<feature type="region of interest" description="Disordered" evidence="1">
    <location>
        <begin position="1"/>
        <end position="38"/>
    </location>
</feature>
<name>A0ABD3P0Q4_9STRA</name>
<dbReference type="Gene3D" id="3.30.420.40">
    <property type="match status" value="1"/>
</dbReference>
<evidence type="ECO:0000256" key="1">
    <source>
        <dbReference type="SAM" id="MobiDB-lite"/>
    </source>
</evidence>
<dbReference type="InterPro" id="IPR043129">
    <property type="entry name" value="ATPase_NBD"/>
</dbReference>
<comment type="caution">
    <text evidence="2">The sequence shown here is derived from an EMBL/GenBank/DDBJ whole genome shotgun (WGS) entry which is preliminary data.</text>
</comment>